<gene>
    <name evidence="1" type="ORF">RUM44_013248</name>
</gene>
<evidence type="ECO:0000313" key="2">
    <source>
        <dbReference type="Proteomes" id="UP001359485"/>
    </source>
</evidence>
<evidence type="ECO:0000313" key="1">
    <source>
        <dbReference type="EMBL" id="KAK6641536.1"/>
    </source>
</evidence>
<dbReference type="EMBL" id="JAWJWF010000001">
    <property type="protein sequence ID" value="KAK6641536.1"/>
    <property type="molecule type" value="Genomic_DNA"/>
</dbReference>
<reference evidence="1 2" key="1">
    <citation type="submission" date="2023-09" db="EMBL/GenBank/DDBJ databases">
        <title>Genomes of two closely related lineages of the louse Polyplax serrata with different host specificities.</title>
        <authorList>
            <person name="Martinu J."/>
            <person name="Tarabai H."/>
            <person name="Stefka J."/>
            <person name="Hypsa V."/>
        </authorList>
    </citation>
    <scope>NUCLEOTIDE SEQUENCE [LARGE SCALE GENOMIC DNA]</scope>
    <source>
        <strain evidence="1">98ZLc_SE</strain>
    </source>
</reference>
<comment type="caution">
    <text evidence="1">The sequence shown here is derived from an EMBL/GenBank/DDBJ whole genome shotgun (WGS) entry which is preliminary data.</text>
</comment>
<sequence>MLEPFCQVLRLCVFWPRVKSGHNEEKADAGIEQEHKETGKFARAFQIGFGGVNLACIDLKTFSESHFNPFASGNNSLPA</sequence>
<keyword evidence="2" id="KW-1185">Reference proteome</keyword>
<protein>
    <submittedName>
        <fullName evidence="1">Uncharacterized protein</fullName>
    </submittedName>
</protein>
<dbReference type="Proteomes" id="UP001359485">
    <property type="component" value="Unassembled WGS sequence"/>
</dbReference>
<proteinExistence type="predicted"/>
<accession>A0ABR1BDL6</accession>
<name>A0ABR1BDL6_POLSC</name>
<organism evidence="1 2">
    <name type="scientific">Polyplax serrata</name>
    <name type="common">Common mouse louse</name>
    <dbReference type="NCBI Taxonomy" id="468196"/>
    <lineage>
        <taxon>Eukaryota</taxon>
        <taxon>Metazoa</taxon>
        <taxon>Ecdysozoa</taxon>
        <taxon>Arthropoda</taxon>
        <taxon>Hexapoda</taxon>
        <taxon>Insecta</taxon>
        <taxon>Pterygota</taxon>
        <taxon>Neoptera</taxon>
        <taxon>Paraneoptera</taxon>
        <taxon>Psocodea</taxon>
        <taxon>Troctomorpha</taxon>
        <taxon>Phthiraptera</taxon>
        <taxon>Anoplura</taxon>
        <taxon>Polyplacidae</taxon>
        <taxon>Polyplax</taxon>
    </lineage>
</organism>